<protein>
    <recommendedName>
        <fullName evidence="1">Enoyl reductase (ER) domain-containing protein</fullName>
    </recommendedName>
</protein>
<dbReference type="EMBL" id="JOKZ01000162">
    <property type="protein sequence ID" value="KKP02182.1"/>
    <property type="molecule type" value="Genomic_DNA"/>
</dbReference>
<dbReference type="InterPro" id="IPR020843">
    <property type="entry name" value="ER"/>
</dbReference>
<dbReference type="GO" id="GO:0016491">
    <property type="term" value="F:oxidoreductase activity"/>
    <property type="evidence" value="ECO:0007669"/>
    <property type="project" value="InterPro"/>
</dbReference>
<dbReference type="CDD" id="cd05289">
    <property type="entry name" value="MDR_like_2"/>
    <property type="match status" value="1"/>
</dbReference>
<dbReference type="PANTHER" id="PTHR11695:SF294">
    <property type="entry name" value="RETICULON-4-INTERACTING PROTEIN 1, MITOCHONDRIAL"/>
    <property type="match status" value="1"/>
</dbReference>
<dbReference type="InterPro" id="IPR050700">
    <property type="entry name" value="YIM1/Zinc_Alcohol_DH_Fams"/>
</dbReference>
<evidence type="ECO:0000313" key="2">
    <source>
        <dbReference type="EMBL" id="KKP02182.1"/>
    </source>
</evidence>
<evidence type="ECO:0000259" key="1">
    <source>
        <dbReference type="SMART" id="SM00829"/>
    </source>
</evidence>
<dbReference type="SUPFAM" id="SSF51735">
    <property type="entry name" value="NAD(P)-binding Rossmann-fold domains"/>
    <property type="match status" value="1"/>
</dbReference>
<proteinExistence type="predicted"/>
<comment type="caution">
    <text evidence="2">The sequence shown here is derived from an EMBL/GenBank/DDBJ whole genome shotgun (WGS) entry which is preliminary data.</text>
</comment>
<dbReference type="Gene3D" id="3.90.180.10">
    <property type="entry name" value="Medium-chain alcohol dehydrogenases, catalytic domain"/>
    <property type="match status" value="1"/>
</dbReference>
<dbReference type="Gene3D" id="3.40.50.720">
    <property type="entry name" value="NAD(P)-binding Rossmann-like Domain"/>
    <property type="match status" value="1"/>
</dbReference>
<reference evidence="3" key="1">
    <citation type="journal article" date="2015" name="Genome Announc.">
        <title>Draft whole-genome sequence of the biocontrol agent Trichoderma harzianum T6776.</title>
        <authorList>
            <person name="Baroncelli R."/>
            <person name="Piaggeschi G."/>
            <person name="Fiorini L."/>
            <person name="Bertolini E."/>
            <person name="Zapparata A."/>
            <person name="Pe M.E."/>
            <person name="Sarrocco S."/>
            <person name="Vannacci G."/>
        </authorList>
    </citation>
    <scope>NUCLEOTIDE SEQUENCE [LARGE SCALE GENOMIC DNA]</scope>
    <source>
        <strain evidence="3">T6776</strain>
    </source>
</reference>
<accession>A0A0F9ZPI1</accession>
<dbReference type="OMA" id="VRHIARP"/>
<dbReference type="AlphaFoldDB" id="A0A0F9ZPI1"/>
<evidence type="ECO:0000313" key="3">
    <source>
        <dbReference type="Proteomes" id="UP000034112"/>
    </source>
</evidence>
<dbReference type="InterPro" id="IPR013154">
    <property type="entry name" value="ADH-like_N"/>
</dbReference>
<sequence length="334" mass="36291">MMKAWHHHPPGGTEKLKIVQVNIPEIDDDEVLVKVHASGLIWMELYWQLYKKNDGTYKTPIPGEDYSGVIVKAGSKVPENLNIGTEVMVFVTKAFSSKRSTDGGMAEYAKAHFSKMIPKPQSLSHVEAASVPLSALTAWQGLFDYAKLRAGQTLLVAGGTGPTAIWAIQMGKMAGARVISTAGSEQSFKLLKSLGVDQVINYKEATLESVLENANVDVVFNAIGDETTKQALKVVSKNGIIVNIVDSTVGDLSKQSVRDSFREPFFRKEEGRTVVFFIVDMNVEQLTKIGNLLDEGKLKAVIGAVFEFEDAVNGFKQGETGHAHGKIVVKGPGL</sequence>
<dbReference type="Pfam" id="PF13602">
    <property type="entry name" value="ADH_zinc_N_2"/>
    <property type="match status" value="1"/>
</dbReference>
<dbReference type="Pfam" id="PF08240">
    <property type="entry name" value="ADH_N"/>
    <property type="match status" value="1"/>
</dbReference>
<dbReference type="SMART" id="SM00829">
    <property type="entry name" value="PKS_ER"/>
    <property type="match status" value="1"/>
</dbReference>
<name>A0A0F9ZPI1_TRIHA</name>
<dbReference type="PANTHER" id="PTHR11695">
    <property type="entry name" value="ALCOHOL DEHYDROGENASE RELATED"/>
    <property type="match status" value="1"/>
</dbReference>
<dbReference type="SUPFAM" id="SSF50129">
    <property type="entry name" value="GroES-like"/>
    <property type="match status" value="1"/>
</dbReference>
<dbReference type="InterPro" id="IPR011032">
    <property type="entry name" value="GroES-like_sf"/>
</dbReference>
<organism evidence="2 3">
    <name type="scientific">Trichoderma harzianum</name>
    <name type="common">Hypocrea lixii</name>
    <dbReference type="NCBI Taxonomy" id="5544"/>
    <lineage>
        <taxon>Eukaryota</taxon>
        <taxon>Fungi</taxon>
        <taxon>Dikarya</taxon>
        <taxon>Ascomycota</taxon>
        <taxon>Pezizomycotina</taxon>
        <taxon>Sordariomycetes</taxon>
        <taxon>Hypocreomycetidae</taxon>
        <taxon>Hypocreales</taxon>
        <taxon>Hypocreaceae</taxon>
        <taxon>Trichoderma</taxon>
    </lineage>
</organism>
<gene>
    <name evidence="2" type="ORF">THAR02_05729</name>
</gene>
<dbReference type="Proteomes" id="UP000034112">
    <property type="component" value="Unassembled WGS sequence"/>
</dbReference>
<feature type="domain" description="Enoyl reductase (ER)" evidence="1">
    <location>
        <begin position="11"/>
        <end position="329"/>
    </location>
</feature>
<dbReference type="InterPro" id="IPR036291">
    <property type="entry name" value="NAD(P)-bd_dom_sf"/>
</dbReference>
<dbReference type="OrthoDB" id="3509362at2759"/>